<keyword evidence="4" id="KW-0812">Transmembrane</keyword>
<dbReference type="Gene3D" id="3.30.559.10">
    <property type="entry name" value="Chloramphenicol acetyltransferase-like domain"/>
    <property type="match status" value="1"/>
</dbReference>
<dbReference type="InterPro" id="IPR039551">
    <property type="entry name" value="Cho/carn_acyl_trans"/>
</dbReference>
<keyword evidence="3" id="KW-0808">Transferase</keyword>
<dbReference type="WBParaSite" id="PSAMB.scaffold2844size41660.g19444.t1">
    <property type="protein sequence ID" value="PSAMB.scaffold2844size41660.g19444.t1"/>
    <property type="gene ID" value="PSAMB.scaffold2844size41660.g19444"/>
</dbReference>
<proteinExistence type="inferred from homology"/>
<evidence type="ECO:0000313" key="13">
    <source>
        <dbReference type="WBParaSite" id="PSAMB.scaffold2844size41660.g19444.t1"/>
    </source>
</evidence>
<dbReference type="PANTHER" id="PTHR22589">
    <property type="entry name" value="CARNITINE O-ACYLTRANSFERASE"/>
    <property type="match status" value="1"/>
</dbReference>
<evidence type="ECO:0000256" key="4">
    <source>
        <dbReference type="ARBA" id="ARBA00022692"/>
    </source>
</evidence>
<evidence type="ECO:0000256" key="3">
    <source>
        <dbReference type="ARBA" id="ARBA00022679"/>
    </source>
</evidence>
<evidence type="ECO:0000313" key="12">
    <source>
        <dbReference type="Proteomes" id="UP000887566"/>
    </source>
</evidence>
<evidence type="ECO:0000256" key="5">
    <source>
        <dbReference type="ARBA" id="ARBA00022832"/>
    </source>
</evidence>
<reference evidence="13" key="1">
    <citation type="submission" date="2022-11" db="UniProtKB">
        <authorList>
            <consortium name="WormBaseParasite"/>
        </authorList>
    </citation>
    <scope>IDENTIFICATION</scope>
</reference>
<comment type="subcellular location">
    <subcellularLocation>
        <location evidence="1">Membrane</location>
        <topology evidence="1">Multi-pass membrane protein</topology>
    </subcellularLocation>
</comment>
<dbReference type="FunFam" id="3.30.559.10:FF:000002">
    <property type="entry name" value="carnitine O-palmitoyltransferase 1, liver isoform"/>
    <property type="match status" value="1"/>
</dbReference>
<evidence type="ECO:0000256" key="2">
    <source>
        <dbReference type="ARBA" id="ARBA00005232"/>
    </source>
</evidence>
<dbReference type="Gene3D" id="3.30.559.70">
    <property type="entry name" value="Choline/Carnitine o-acyltransferase, domain 2"/>
    <property type="match status" value="1"/>
</dbReference>
<dbReference type="GO" id="GO:0016020">
    <property type="term" value="C:membrane"/>
    <property type="evidence" value="ECO:0007669"/>
    <property type="project" value="UniProtKB-SubCell"/>
</dbReference>
<keyword evidence="12" id="KW-1185">Reference proteome</keyword>
<evidence type="ECO:0000256" key="6">
    <source>
        <dbReference type="ARBA" id="ARBA00022989"/>
    </source>
</evidence>
<evidence type="ECO:0000256" key="7">
    <source>
        <dbReference type="ARBA" id="ARBA00023098"/>
    </source>
</evidence>
<dbReference type="GO" id="GO:0004095">
    <property type="term" value="F:carnitine O-palmitoyltransferase activity"/>
    <property type="evidence" value="ECO:0007669"/>
    <property type="project" value="TreeGrafter"/>
</dbReference>
<dbReference type="GO" id="GO:0009437">
    <property type="term" value="P:carnitine metabolic process"/>
    <property type="evidence" value="ECO:0007669"/>
    <property type="project" value="TreeGrafter"/>
</dbReference>
<feature type="active site" description="Proton acceptor" evidence="10">
    <location>
        <position position="43"/>
    </location>
</feature>
<dbReference type="PANTHER" id="PTHR22589:SF104">
    <property type="entry name" value="CHOLINE_CARNITINE ACYLTRANSFERASE DOMAIN-CONTAINING PROTEIN"/>
    <property type="match status" value="1"/>
</dbReference>
<evidence type="ECO:0000259" key="11">
    <source>
        <dbReference type="Pfam" id="PF00755"/>
    </source>
</evidence>
<accession>A0A914VZT0</accession>
<protein>
    <submittedName>
        <fullName evidence="13">Choline/carnitine acyltransferase domain-containing protein</fullName>
    </submittedName>
</protein>
<keyword evidence="9" id="KW-0012">Acyltransferase</keyword>
<sequence>RDPSLLDRDYARALHCDGFKCWWDKPQNMFFSANGKYTSTAEHSVCDALIFVHLSEYQKYHENFTLGFTTEGHARGAVELVPQPQRIRFDIAKDTQVVITKTLADNLTLVQDYDNAAFVFYDYGKNFIKKCKVSPDAYIQMAIQIAYYKDQKKFPLTYEPTMARLWRDGRTETVRSCTEDSVDFVMAMLDSAASREEKLSKLRAACEVHQQNYRDSMAGRGCDRHLFALRVVSRYYGIESPFLDAVFAQSFELSTSQTPQHQQEDIMKALADQKDFFWPSGSFACPDGSKYGVCYTVGSTGDILSFHISTWHSVADSDAKRFRSTLMNTLREMKQLLGGSDK</sequence>
<dbReference type="AlphaFoldDB" id="A0A914VZT0"/>
<dbReference type="Proteomes" id="UP000887566">
    <property type="component" value="Unplaced"/>
</dbReference>
<feature type="domain" description="Choline/carnitine acyltransferase" evidence="11">
    <location>
        <begin position="10"/>
        <end position="326"/>
    </location>
</feature>
<comment type="similarity">
    <text evidence="2">Belongs to the carnitine/choline acetyltransferase family.</text>
</comment>
<name>A0A914VZT0_9BILA</name>
<organism evidence="12 13">
    <name type="scientific">Plectus sambesii</name>
    <dbReference type="NCBI Taxonomy" id="2011161"/>
    <lineage>
        <taxon>Eukaryota</taxon>
        <taxon>Metazoa</taxon>
        <taxon>Ecdysozoa</taxon>
        <taxon>Nematoda</taxon>
        <taxon>Chromadorea</taxon>
        <taxon>Plectida</taxon>
        <taxon>Plectina</taxon>
        <taxon>Plectoidea</taxon>
        <taxon>Plectidae</taxon>
        <taxon>Plectus</taxon>
    </lineage>
</organism>
<dbReference type="SUPFAM" id="SSF52777">
    <property type="entry name" value="CoA-dependent acyltransferases"/>
    <property type="match status" value="2"/>
</dbReference>
<keyword evidence="6" id="KW-1133">Transmembrane helix</keyword>
<keyword evidence="7" id="KW-0443">Lipid metabolism</keyword>
<evidence type="ECO:0000256" key="1">
    <source>
        <dbReference type="ARBA" id="ARBA00004141"/>
    </source>
</evidence>
<dbReference type="InterPro" id="IPR023213">
    <property type="entry name" value="CAT-like_dom_sf"/>
</dbReference>
<dbReference type="InterPro" id="IPR042231">
    <property type="entry name" value="Cho/carn_acyl_trans_2"/>
</dbReference>
<evidence type="ECO:0000256" key="9">
    <source>
        <dbReference type="ARBA" id="ARBA00023315"/>
    </source>
</evidence>
<evidence type="ECO:0000256" key="8">
    <source>
        <dbReference type="ARBA" id="ARBA00023136"/>
    </source>
</evidence>
<dbReference type="GO" id="GO:0005739">
    <property type="term" value="C:mitochondrion"/>
    <property type="evidence" value="ECO:0007669"/>
    <property type="project" value="TreeGrafter"/>
</dbReference>
<evidence type="ECO:0000256" key="10">
    <source>
        <dbReference type="PIRSR" id="PIRSR600542-1"/>
    </source>
</evidence>
<keyword evidence="8" id="KW-0472">Membrane</keyword>
<dbReference type="InterPro" id="IPR000542">
    <property type="entry name" value="Carn_acyl_trans"/>
</dbReference>
<dbReference type="Pfam" id="PF00755">
    <property type="entry name" value="Carn_acyltransf"/>
    <property type="match status" value="1"/>
</dbReference>
<dbReference type="GO" id="GO:0006631">
    <property type="term" value="P:fatty acid metabolic process"/>
    <property type="evidence" value="ECO:0007669"/>
    <property type="project" value="UniProtKB-KW"/>
</dbReference>
<keyword evidence="5" id="KW-0276">Fatty acid metabolism</keyword>